<evidence type="ECO:0000256" key="2">
    <source>
        <dbReference type="ARBA" id="ARBA00022723"/>
    </source>
</evidence>
<feature type="domain" description="DinB-like" evidence="5">
    <location>
        <begin position="33"/>
        <end position="170"/>
    </location>
</feature>
<dbReference type="InterPro" id="IPR034660">
    <property type="entry name" value="DinB/YfiT-like"/>
</dbReference>
<name>A0ABV5EZH5_9FLAO</name>
<keyword evidence="3" id="KW-0378">Hydrolase</keyword>
<dbReference type="GO" id="GO:0016740">
    <property type="term" value="F:transferase activity"/>
    <property type="evidence" value="ECO:0007669"/>
    <property type="project" value="UniProtKB-KW"/>
</dbReference>
<dbReference type="NCBIfam" id="NF009807">
    <property type="entry name" value="PRK13291.1"/>
    <property type="match status" value="1"/>
</dbReference>
<dbReference type="RefSeq" id="WP_382381774.1">
    <property type="nucleotide sequence ID" value="NZ_JBHMEZ010000003.1"/>
</dbReference>
<dbReference type="InterPro" id="IPR023774">
    <property type="entry name" value="Put_metal_dep_hydrolase_YfiT"/>
</dbReference>
<evidence type="ECO:0000256" key="3">
    <source>
        <dbReference type="ARBA" id="ARBA00022801"/>
    </source>
</evidence>
<sequence length="182" mass="21374">METTDQQLKYPIGQFKCPEHITGKHLENWISVLEEFPNRLKSLVNPLTDFQLDTEYRPEGWTIRQLVHHIADSHHHSYTRFKWSLTEDNPVIKAYNQDDWSNLDDAIKAPVSMSLMHIEAVHKRLVYLLKSLNDIDLNRSFIHPESNKTVILKENIGMYAWHSSHHFAHIVSALERKGWAKL</sequence>
<evidence type="ECO:0000313" key="7">
    <source>
        <dbReference type="Proteomes" id="UP001589605"/>
    </source>
</evidence>
<proteinExistence type="inferred from homology"/>
<keyword evidence="2" id="KW-0479">Metal-binding</keyword>
<reference evidence="6 7" key="1">
    <citation type="submission" date="2024-09" db="EMBL/GenBank/DDBJ databases">
        <authorList>
            <person name="Sun Q."/>
            <person name="Mori K."/>
        </authorList>
    </citation>
    <scope>NUCLEOTIDE SEQUENCE [LARGE SCALE GENOMIC DNA]</scope>
    <source>
        <strain evidence="6 7">CECT 8286</strain>
    </source>
</reference>
<evidence type="ECO:0000313" key="6">
    <source>
        <dbReference type="EMBL" id="MFB9052593.1"/>
    </source>
</evidence>
<gene>
    <name evidence="6" type="ORF">ACFFVB_05825</name>
</gene>
<accession>A0ABV5EZH5</accession>
<dbReference type="Pfam" id="PF12867">
    <property type="entry name" value="DinB_2"/>
    <property type="match status" value="1"/>
</dbReference>
<keyword evidence="1" id="KW-0963">Cytoplasm</keyword>
<dbReference type="Proteomes" id="UP001589605">
    <property type="component" value="Unassembled WGS sequence"/>
</dbReference>
<keyword evidence="4" id="KW-0862">Zinc</keyword>
<comment type="caution">
    <text evidence="6">The sequence shown here is derived from an EMBL/GenBank/DDBJ whole genome shotgun (WGS) entry which is preliminary data.</text>
</comment>
<evidence type="ECO:0000256" key="4">
    <source>
        <dbReference type="ARBA" id="ARBA00022833"/>
    </source>
</evidence>
<dbReference type="SUPFAM" id="SSF109854">
    <property type="entry name" value="DinB/YfiT-like putative metalloenzymes"/>
    <property type="match status" value="1"/>
</dbReference>
<evidence type="ECO:0000256" key="1">
    <source>
        <dbReference type="ARBA" id="ARBA00022490"/>
    </source>
</evidence>
<dbReference type="InterPro" id="IPR024775">
    <property type="entry name" value="DinB-like"/>
</dbReference>
<dbReference type="EMBL" id="JBHMEZ010000003">
    <property type="protein sequence ID" value="MFB9052593.1"/>
    <property type="molecule type" value="Genomic_DNA"/>
</dbReference>
<evidence type="ECO:0000259" key="5">
    <source>
        <dbReference type="Pfam" id="PF12867"/>
    </source>
</evidence>
<keyword evidence="6" id="KW-0808">Transferase</keyword>
<protein>
    <submittedName>
        <fullName evidence="6">YfiT family bacillithiol transferase</fullName>
    </submittedName>
</protein>
<organism evidence="6 7">
    <name type="scientific">Formosa undariae</name>
    <dbReference type="NCBI Taxonomy" id="1325436"/>
    <lineage>
        <taxon>Bacteria</taxon>
        <taxon>Pseudomonadati</taxon>
        <taxon>Bacteroidota</taxon>
        <taxon>Flavobacteriia</taxon>
        <taxon>Flavobacteriales</taxon>
        <taxon>Flavobacteriaceae</taxon>
        <taxon>Formosa</taxon>
    </lineage>
</organism>
<dbReference type="Gene3D" id="1.20.120.450">
    <property type="entry name" value="dinb family like domain"/>
    <property type="match status" value="1"/>
</dbReference>
<keyword evidence="7" id="KW-1185">Reference proteome</keyword>
<dbReference type="HAMAP" id="MF_01256">
    <property type="entry name" value="YfiT_hydrol"/>
    <property type="match status" value="1"/>
</dbReference>